<evidence type="ECO:0000313" key="3">
    <source>
        <dbReference type="Proteomes" id="UP000498640"/>
    </source>
</evidence>
<feature type="domain" description="Reverse transcriptase" evidence="1">
    <location>
        <begin position="104"/>
        <end position="317"/>
    </location>
</feature>
<dbReference type="Proteomes" id="UP000498640">
    <property type="component" value="Chromosome"/>
</dbReference>
<evidence type="ECO:0000259" key="1">
    <source>
        <dbReference type="PROSITE" id="PS50878"/>
    </source>
</evidence>
<dbReference type="GeneID" id="92894922"/>
<evidence type="ECO:0000313" key="2">
    <source>
        <dbReference type="EMBL" id="QFQ06428.1"/>
    </source>
</evidence>
<dbReference type="InterPro" id="IPR000477">
    <property type="entry name" value="RT_dom"/>
</dbReference>
<organism evidence="2 3">
    <name type="scientific">Acinetobacter baumannii (strain ATCC 19606 / DSM 30007 / JCM 6841 / CCUG 19606 / CIP 70.34 / NBRC 109757 / NCIMB 12457 / NCTC 12156 / 81)</name>
    <dbReference type="NCBI Taxonomy" id="575584"/>
    <lineage>
        <taxon>Bacteria</taxon>
        <taxon>Pseudomonadati</taxon>
        <taxon>Pseudomonadota</taxon>
        <taxon>Gammaproteobacteria</taxon>
        <taxon>Moraxellales</taxon>
        <taxon>Moraxellaceae</taxon>
        <taxon>Acinetobacter</taxon>
        <taxon>Acinetobacter calcoaceticus/baumannii complex</taxon>
    </lineage>
</organism>
<gene>
    <name evidence="2" type="ORF">FQU82_03009</name>
</gene>
<dbReference type="PROSITE" id="PS50878">
    <property type="entry name" value="RT_POL"/>
    <property type="match status" value="1"/>
</dbReference>
<accession>A0ABX6CIN8</accession>
<protein>
    <recommendedName>
        <fullName evidence="1">Reverse transcriptase domain-containing protein</fullName>
    </recommendedName>
</protein>
<reference evidence="3" key="1">
    <citation type="submission" date="2019-10" db="EMBL/GenBank/DDBJ databases">
        <title>Acinetobacter baumannii strain ATCC 19606 complete genome sequence.</title>
        <authorList>
            <person name="Tillman L.N."/>
            <person name="Kenyon J."/>
            <person name="To J."/>
            <person name="Hamidian M."/>
        </authorList>
    </citation>
    <scope>NUCLEOTIDE SEQUENCE [LARGE SCALE GENOMIC DNA]</scope>
    <source>
        <strain evidence="3">ATCC 19606 / DSM 30007 / JCM 6841 / CCUG 19606 / CIP 70.34 / NBRC 109757 / NCIMB 12457 / NCTC 12156 / 81</strain>
    </source>
</reference>
<proteinExistence type="predicted"/>
<dbReference type="CDD" id="cd01646">
    <property type="entry name" value="RT_Bac_retron_I"/>
    <property type="match status" value="1"/>
</dbReference>
<dbReference type="EMBL" id="CP045110">
    <property type="protein sequence ID" value="QFQ06428.1"/>
    <property type="molecule type" value="Genomic_DNA"/>
</dbReference>
<sequence length="654" mass="77614">MSKKIHKIKSTEAESILSSEVLPFETLIFFDNRNLINFFNEEVSFLGKAFRKEFTIAYDYKIKQNGKIRALSIMHPMTQLSFVELYRKYYNQILYHTSISKHSLRKPIAISKTYYTPKMIQKIKRIDDENLEGYENTSFFRYGPMRLAHKIYDSEFLLEMETSYKYMKKMDISKCFYNIYTHSIVWAIHDKNYAKNNTGINDLFGNFFDKKMQNSNHNETNGILVGPEVSRIFAEIILQKFDVNLALNIESNCSLKIGSDIDFYRYMDDILVFSNKIENLDLIKDIISDELSFFKLHLNNSKESLIERPFCTNLSSLKVKISEFINNFVKDNFQKSNLEKLIDNIDYALNKDRFDFELLKKSIKTSKRNKIIDKDFNFSVKKIDKLYIKFISDIRALCSLYEMKVEEISYYILKILDKKIFEILRSVRYSENDKFNIFNIFVRIYFYLFKINPEYKNFLCIARFLLFSIDCFSENFKRDVKKIFSIQIGNFLKDYNGDDVVYCNLVILTSWMGKKYEINEDYLKNILNKNDYFCVITGINYCRNIKARNSLKIKFLENALNIIEKYENPLLSSEALMLCCDIYNCNYLDKMDKNIIIELFCNKSILHVNKGMPIYLNPETFKNKSKGLNFFQWNTGKIADLKKIVLSKQLLNVY</sequence>
<dbReference type="NCBIfam" id="NF041748">
    <property type="entry name" value="Drt3b"/>
    <property type="match status" value="1"/>
</dbReference>
<keyword evidence="3" id="KW-1185">Reference proteome</keyword>
<dbReference type="RefSeq" id="WP_000037651.1">
    <property type="nucleotide sequence ID" value="NZ_CP058289.1"/>
</dbReference>
<dbReference type="Pfam" id="PF00078">
    <property type="entry name" value="RVT_1"/>
    <property type="match status" value="1"/>
</dbReference>
<reference evidence="2 3" key="2">
    <citation type="journal article" date="2020" name="Microorganisms">
        <title>Analysis of Complete Genome Sequence of Acinetobacter baumannii Strain ATCC 19606 Reveals Novel Mobile Genetic Elements and Novel Prophage.</title>
        <authorList>
            <person name="Hamidian M."/>
            <person name="Blasco L."/>
            <person name="Tillman L.N."/>
            <person name="To J."/>
            <person name="Tomas M."/>
            <person name="Myers G.S.A."/>
        </authorList>
    </citation>
    <scope>NUCLEOTIDE SEQUENCE [LARGE SCALE GENOMIC DNA]</scope>
    <source>
        <strain evidence="3">ATCC 19606 / DSM 30007 / JCM 6841 / CCUG 19606 / CIP 70.34 / NBRC 109757 / NCIMB 12457 / NCTC 12156 / 81</strain>
    </source>
</reference>
<name>A0ABX6CIN8_ACIB2</name>